<accession>U1GRJ2</accession>
<dbReference type="InterPro" id="IPR018934">
    <property type="entry name" value="RIO_dom"/>
</dbReference>
<proteinExistence type="predicted"/>
<protein>
    <recommendedName>
        <fullName evidence="1">non-specific serine/threonine protein kinase</fullName>
        <ecNumber evidence="1">2.7.11.1</ecNumber>
    </recommendedName>
</protein>
<evidence type="ECO:0000256" key="6">
    <source>
        <dbReference type="ARBA" id="ARBA00022840"/>
    </source>
</evidence>
<keyword evidence="5" id="KW-0418">Kinase</keyword>
<comment type="catalytic activity">
    <reaction evidence="7">
        <text>L-threonyl-[protein] + ATP = O-phospho-L-threonyl-[protein] + ADP + H(+)</text>
        <dbReference type="Rhea" id="RHEA:46608"/>
        <dbReference type="Rhea" id="RHEA-COMP:11060"/>
        <dbReference type="Rhea" id="RHEA-COMP:11605"/>
        <dbReference type="ChEBI" id="CHEBI:15378"/>
        <dbReference type="ChEBI" id="CHEBI:30013"/>
        <dbReference type="ChEBI" id="CHEBI:30616"/>
        <dbReference type="ChEBI" id="CHEBI:61977"/>
        <dbReference type="ChEBI" id="CHEBI:456216"/>
        <dbReference type="EC" id="2.7.11.1"/>
    </reaction>
</comment>
<dbReference type="Proteomes" id="UP000019373">
    <property type="component" value="Unassembled WGS sequence"/>
</dbReference>
<keyword evidence="4" id="KW-0547">Nucleotide-binding</keyword>
<keyword evidence="11" id="KW-1185">Reference proteome</keyword>
<dbReference type="AlphaFoldDB" id="U1GRJ2"/>
<dbReference type="GO" id="GO:0005524">
    <property type="term" value="F:ATP binding"/>
    <property type="evidence" value="ECO:0007669"/>
    <property type="project" value="UniProtKB-KW"/>
</dbReference>
<dbReference type="EMBL" id="KE720844">
    <property type="protein sequence ID" value="ERF74998.1"/>
    <property type="molecule type" value="Genomic_DNA"/>
</dbReference>
<dbReference type="SUPFAM" id="SSF56112">
    <property type="entry name" value="Protein kinase-like (PK-like)"/>
    <property type="match status" value="1"/>
</dbReference>
<evidence type="ECO:0000256" key="5">
    <source>
        <dbReference type="ARBA" id="ARBA00022777"/>
    </source>
</evidence>
<reference evidence="11" key="1">
    <citation type="journal article" date="2014" name="BMC Genomics">
        <title>Genome characteristics reveal the impact of lichenization on lichen-forming fungus Endocarpon pusillum Hedwig (Verrucariales, Ascomycota).</title>
        <authorList>
            <person name="Wang Y.-Y."/>
            <person name="Liu B."/>
            <person name="Zhang X.-Y."/>
            <person name="Zhou Q.-M."/>
            <person name="Zhang T."/>
            <person name="Li H."/>
            <person name="Yu Y.-F."/>
            <person name="Zhang X.-L."/>
            <person name="Hao X.-Y."/>
            <person name="Wang M."/>
            <person name="Wang L."/>
            <person name="Wei J.-C."/>
        </authorList>
    </citation>
    <scope>NUCLEOTIDE SEQUENCE [LARGE SCALE GENOMIC DNA]</scope>
    <source>
        <strain evidence="11">Z07020 / HMAS-L-300199</strain>
    </source>
</reference>
<keyword evidence="6" id="KW-0067">ATP-binding</keyword>
<evidence type="ECO:0000256" key="8">
    <source>
        <dbReference type="ARBA" id="ARBA00048679"/>
    </source>
</evidence>
<dbReference type="InterPro" id="IPR011009">
    <property type="entry name" value="Kinase-like_dom_sf"/>
</dbReference>
<dbReference type="EC" id="2.7.11.1" evidence="1"/>
<comment type="catalytic activity">
    <reaction evidence="8">
        <text>L-seryl-[protein] + ATP = O-phospho-L-seryl-[protein] + ADP + H(+)</text>
        <dbReference type="Rhea" id="RHEA:17989"/>
        <dbReference type="Rhea" id="RHEA-COMP:9863"/>
        <dbReference type="Rhea" id="RHEA-COMP:11604"/>
        <dbReference type="ChEBI" id="CHEBI:15378"/>
        <dbReference type="ChEBI" id="CHEBI:29999"/>
        <dbReference type="ChEBI" id="CHEBI:30616"/>
        <dbReference type="ChEBI" id="CHEBI:83421"/>
        <dbReference type="ChEBI" id="CHEBI:456216"/>
        <dbReference type="EC" id="2.7.11.1"/>
    </reaction>
</comment>
<dbReference type="GO" id="GO:0004674">
    <property type="term" value="F:protein serine/threonine kinase activity"/>
    <property type="evidence" value="ECO:0007669"/>
    <property type="project" value="UniProtKB-KW"/>
</dbReference>
<gene>
    <name evidence="10" type="ORF">EPUS_08043</name>
</gene>
<evidence type="ECO:0000256" key="2">
    <source>
        <dbReference type="ARBA" id="ARBA00022527"/>
    </source>
</evidence>
<dbReference type="RefSeq" id="XP_007787655.1">
    <property type="nucleotide sequence ID" value="XM_007789465.1"/>
</dbReference>
<organism evidence="10 11">
    <name type="scientific">Endocarpon pusillum (strain Z07020 / HMAS-L-300199)</name>
    <name type="common">Lichen-forming fungus</name>
    <dbReference type="NCBI Taxonomy" id="1263415"/>
    <lineage>
        <taxon>Eukaryota</taxon>
        <taxon>Fungi</taxon>
        <taxon>Dikarya</taxon>
        <taxon>Ascomycota</taxon>
        <taxon>Pezizomycotina</taxon>
        <taxon>Eurotiomycetes</taxon>
        <taxon>Chaetothyriomycetidae</taxon>
        <taxon>Verrucariales</taxon>
        <taxon>Verrucariaceae</taxon>
        <taxon>Endocarpon</taxon>
    </lineage>
</organism>
<evidence type="ECO:0000256" key="7">
    <source>
        <dbReference type="ARBA" id="ARBA00047899"/>
    </source>
</evidence>
<keyword evidence="2" id="KW-0723">Serine/threonine-protein kinase</keyword>
<evidence type="ECO:0000259" key="9">
    <source>
        <dbReference type="PROSITE" id="PS50011"/>
    </source>
</evidence>
<dbReference type="OrthoDB" id="4497487at2759"/>
<evidence type="ECO:0000313" key="10">
    <source>
        <dbReference type="EMBL" id="ERF74998.1"/>
    </source>
</evidence>
<sequence length="134" mass="15085">MRPVRLILMEFIEGVTMFELDPDKLSEQQSTNIMVKAIDGYAALQHHGVNHGDFSPRNVLCSGNDLGSVTLRVVLFDFNNSIVLRLANLRRTPPKLPVSPIVGYWRGGPPEFSPGWIPYPPGEWLWKQWGDSPS</sequence>
<feature type="domain" description="Protein kinase" evidence="9">
    <location>
        <begin position="1"/>
        <end position="134"/>
    </location>
</feature>
<evidence type="ECO:0000256" key="4">
    <source>
        <dbReference type="ARBA" id="ARBA00022741"/>
    </source>
</evidence>
<keyword evidence="3" id="KW-0808">Transferase</keyword>
<dbReference type="GeneID" id="19242921"/>
<dbReference type="Gene3D" id="1.10.510.10">
    <property type="entry name" value="Transferase(Phosphotransferase) domain 1"/>
    <property type="match status" value="1"/>
</dbReference>
<evidence type="ECO:0000256" key="3">
    <source>
        <dbReference type="ARBA" id="ARBA00022679"/>
    </source>
</evidence>
<name>U1GRJ2_ENDPU</name>
<dbReference type="HOGENOM" id="CLU_1896191_0_0_1"/>
<dbReference type="Pfam" id="PF01163">
    <property type="entry name" value="RIO1"/>
    <property type="match status" value="1"/>
</dbReference>
<evidence type="ECO:0000313" key="11">
    <source>
        <dbReference type="Proteomes" id="UP000019373"/>
    </source>
</evidence>
<dbReference type="InterPro" id="IPR000719">
    <property type="entry name" value="Prot_kinase_dom"/>
</dbReference>
<evidence type="ECO:0000256" key="1">
    <source>
        <dbReference type="ARBA" id="ARBA00012513"/>
    </source>
</evidence>
<dbReference type="PROSITE" id="PS50011">
    <property type="entry name" value="PROTEIN_KINASE_DOM"/>
    <property type="match status" value="1"/>
</dbReference>